<protein>
    <recommendedName>
        <fullName evidence="2">Anti-CBASS protein Acb1-like N-terminal domain-containing protein</fullName>
    </recommendedName>
</protein>
<evidence type="ECO:0000313" key="4">
    <source>
        <dbReference type="Proteomes" id="UP000252680"/>
    </source>
</evidence>
<evidence type="ECO:0000256" key="1">
    <source>
        <dbReference type="SAM" id="MobiDB-lite"/>
    </source>
</evidence>
<dbReference type="Pfam" id="PF06381">
    <property type="entry name" value="Phage_portal_3"/>
    <property type="match status" value="1"/>
</dbReference>
<feature type="domain" description="Anti-CBASS protein Acb1-like N-terminal" evidence="2">
    <location>
        <begin position="191"/>
        <end position="556"/>
    </location>
</feature>
<accession>A0A365YX69</accession>
<comment type="caution">
    <text evidence="3">The sequence shown here is derived from an EMBL/GenBank/DDBJ whole genome shotgun (WGS) entry which is preliminary data.</text>
</comment>
<sequence length="568" mass="61764">MGGTTGSTPCAMPLTASSATAAACPPLRLRPYAGSEGQGGVSQGLCPRTPTKGRRPLETMTFNGSGCRERAPCRVRAAPGCFTPATAVHCPKTDRTTMKHWFHRAPTPSRVRREPRVVPRDGAMPRFGRATTAAPPDARDALRPYVPPPGVRGAGALAMDRALSGVHDWAGDGLYDAADPAGDAIGFLGYPMLAQMMQRAEFRKPVEVIAREATREWVRITTPGTDAPDAALSARATQLRAEMRRLRVREVVRRQIVHALGFGLGHVWPDLGQPLSSAGQDAPLVIGPNGIARGAIRRFLNVEPLWTTPDSYNADMPLRPDYFRPRAWWVQGTLVDASRMFSMVPFEVSDIFKPAFNFGGPSLTQMLRTYVHNFLRTRQSVSDLVSNFATKVLKTDMAGAMGDGDEAGHAQVDTDSLTGRVAAMNAYQSNHGTFVIDRTHEDFAIVATPLSGLSDLQAQSQEFMASIPGIPLVKLFGIQPAGLNASSDGEIRVFYDEIAAFQEAHVAPVLDRIFRMVQIHLWGEEDPRLDFAFVPLWQMDDAQQAEIEQARARIDAIRAAMGAAKGKS</sequence>
<keyword evidence="4" id="KW-1185">Reference proteome</keyword>
<name>A0A365YX69_9PROT</name>
<dbReference type="Proteomes" id="UP000252680">
    <property type="component" value="Unassembled WGS sequence"/>
</dbReference>
<dbReference type="AlphaFoldDB" id="A0A365YX69"/>
<dbReference type="OrthoDB" id="7491028at2"/>
<reference evidence="3 4" key="1">
    <citation type="submission" date="2018-05" db="EMBL/GenBank/DDBJ databases">
        <title>Komagataeibacter cocois sp. nov., for a novel cellulose- producing strain isolated from coconut milk.</title>
        <authorList>
            <person name="Liu L."/>
            <person name="Wang Y."/>
            <person name="Liu S."/>
            <person name="Bi J."/>
            <person name="Chen H."/>
            <person name="Deng J."/>
            <person name="Zhang C."/>
            <person name="Hu Q."/>
            <person name="Li C."/>
        </authorList>
    </citation>
    <scope>NUCLEOTIDE SEQUENCE [LARGE SCALE GENOMIC DNA]</scope>
    <source>
        <strain evidence="3 4">WE7</strain>
    </source>
</reference>
<dbReference type="InterPro" id="IPR024459">
    <property type="entry name" value="Acb1-like_N"/>
</dbReference>
<evidence type="ECO:0000313" key="3">
    <source>
        <dbReference type="EMBL" id="RBM07765.1"/>
    </source>
</evidence>
<dbReference type="EMBL" id="QEXL01000007">
    <property type="protein sequence ID" value="RBM07765.1"/>
    <property type="molecule type" value="Genomic_DNA"/>
</dbReference>
<evidence type="ECO:0000259" key="2">
    <source>
        <dbReference type="Pfam" id="PF06381"/>
    </source>
</evidence>
<feature type="region of interest" description="Disordered" evidence="1">
    <location>
        <begin position="34"/>
        <end position="56"/>
    </location>
</feature>
<organism evidence="3 4">
    <name type="scientific">Novacetimonas cocois</name>
    <dbReference type="NCBI Taxonomy" id="1747507"/>
    <lineage>
        <taxon>Bacteria</taxon>
        <taxon>Pseudomonadati</taxon>
        <taxon>Pseudomonadota</taxon>
        <taxon>Alphaproteobacteria</taxon>
        <taxon>Acetobacterales</taxon>
        <taxon>Acetobacteraceae</taxon>
        <taxon>Novacetimonas</taxon>
    </lineage>
</organism>
<proteinExistence type="predicted"/>
<gene>
    <name evidence="3" type="ORF">NJLHNGOC_07050</name>
</gene>
<feature type="region of interest" description="Disordered" evidence="1">
    <location>
        <begin position="120"/>
        <end position="144"/>
    </location>
</feature>